<feature type="signal peptide" evidence="2">
    <location>
        <begin position="1"/>
        <end position="15"/>
    </location>
</feature>
<gene>
    <name evidence="3" type="ORF">ACFPIJ_26470</name>
</gene>
<dbReference type="RefSeq" id="WP_380118355.1">
    <property type="nucleotide sequence ID" value="NZ_JBHSIU010000034.1"/>
</dbReference>
<accession>A0ABV9W2Z1</accession>
<dbReference type="EMBL" id="JBHSIU010000034">
    <property type="protein sequence ID" value="MFC5001366.1"/>
    <property type="molecule type" value="Genomic_DNA"/>
</dbReference>
<evidence type="ECO:0000313" key="3">
    <source>
        <dbReference type="EMBL" id="MFC5001366.1"/>
    </source>
</evidence>
<keyword evidence="4" id="KW-1185">Reference proteome</keyword>
<name>A0ABV9W2Z1_9ACTN</name>
<evidence type="ECO:0000256" key="2">
    <source>
        <dbReference type="SAM" id="SignalP"/>
    </source>
</evidence>
<sequence length="93" mass="9781">MIATLLLMFFAGVFAANAVPHFVKGITRERFPTPFGGSPVVNVTAGWFMFLIAAALVGFADLGRHTVASVASAAVGVLLMSLFHARIGAFGRQ</sequence>
<evidence type="ECO:0000313" key="4">
    <source>
        <dbReference type="Proteomes" id="UP001595912"/>
    </source>
</evidence>
<organism evidence="3 4">
    <name type="scientific">Dactylosporangium cerinum</name>
    <dbReference type="NCBI Taxonomy" id="1434730"/>
    <lineage>
        <taxon>Bacteria</taxon>
        <taxon>Bacillati</taxon>
        <taxon>Actinomycetota</taxon>
        <taxon>Actinomycetes</taxon>
        <taxon>Micromonosporales</taxon>
        <taxon>Micromonosporaceae</taxon>
        <taxon>Dactylosporangium</taxon>
    </lineage>
</organism>
<keyword evidence="1" id="KW-1133">Transmembrane helix</keyword>
<feature type="chain" id="PRO_5047460984" description="Integral membrane protein" evidence="2">
    <location>
        <begin position="16"/>
        <end position="93"/>
    </location>
</feature>
<proteinExistence type="predicted"/>
<feature type="transmembrane region" description="Helical" evidence="1">
    <location>
        <begin position="67"/>
        <end position="87"/>
    </location>
</feature>
<comment type="caution">
    <text evidence="3">The sequence shown here is derived from an EMBL/GenBank/DDBJ whole genome shotgun (WGS) entry which is preliminary data.</text>
</comment>
<feature type="transmembrane region" description="Helical" evidence="1">
    <location>
        <begin position="39"/>
        <end position="60"/>
    </location>
</feature>
<dbReference type="Proteomes" id="UP001595912">
    <property type="component" value="Unassembled WGS sequence"/>
</dbReference>
<protein>
    <recommendedName>
        <fullName evidence="5">Integral membrane protein</fullName>
    </recommendedName>
</protein>
<keyword evidence="1" id="KW-0812">Transmembrane</keyword>
<evidence type="ECO:0008006" key="5">
    <source>
        <dbReference type="Google" id="ProtNLM"/>
    </source>
</evidence>
<keyword evidence="2" id="KW-0732">Signal</keyword>
<reference evidence="4" key="1">
    <citation type="journal article" date="2019" name="Int. J. Syst. Evol. Microbiol.">
        <title>The Global Catalogue of Microorganisms (GCM) 10K type strain sequencing project: providing services to taxonomists for standard genome sequencing and annotation.</title>
        <authorList>
            <consortium name="The Broad Institute Genomics Platform"/>
            <consortium name="The Broad Institute Genome Sequencing Center for Infectious Disease"/>
            <person name="Wu L."/>
            <person name="Ma J."/>
        </authorList>
    </citation>
    <scope>NUCLEOTIDE SEQUENCE [LARGE SCALE GENOMIC DNA]</scope>
    <source>
        <strain evidence="4">CGMCC 4.7152</strain>
    </source>
</reference>
<evidence type="ECO:0000256" key="1">
    <source>
        <dbReference type="SAM" id="Phobius"/>
    </source>
</evidence>
<keyword evidence="1" id="KW-0472">Membrane</keyword>